<feature type="cross-link" description="Tryptophyl-tyrosyl-methioninium (Tyr-Met) (with Trp-102)" evidence="8">
    <location>
        <begin position="234"/>
        <end position="260"/>
    </location>
</feature>
<dbReference type="PANTHER" id="PTHR30555">
    <property type="entry name" value="HYDROPEROXIDASE I, BIFUNCTIONAL CATALASE-PEROXIDASE"/>
    <property type="match status" value="1"/>
</dbReference>
<feature type="domain" description="Plant heme peroxidase family profile" evidence="11">
    <location>
        <begin position="136"/>
        <end position="468"/>
    </location>
</feature>
<keyword evidence="4 8" id="KW-0560">Oxidoreductase</keyword>
<protein>
    <recommendedName>
        <fullName evidence="8 9">Catalase-peroxidase</fullName>
        <shortName evidence="8">CP</shortName>
        <ecNumber evidence="8 9">1.11.1.21</ecNumber>
    </recommendedName>
    <alternativeName>
        <fullName evidence="8">Peroxidase/catalase</fullName>
    </alternativeName>
</protein>
<dbReference type="InterPro" id="IPR019794">
    <property type="entry name" value="Peroxidases_AS"/>
</dbReference>
<comment type="catalytic activity">
    <reaction evidence="8 9">
        <text>H2O2 + AH2 = A + 2 H2O</text>
        <dbReference type="Rhea" id="RHEA:30275"/>
        <dbReference type="ChEBI" id="CHEBI:13193"/>
        <dbReference type="ChEBI" id="CHEBI:15377"/>
        <dbReference type="ChEBI" id="CHEBI:16240"/>
        <dbReference type="ChEBI" id="CHEBI:17499"/>
        <dbReference type="EC" id="1.11.1.21"/>
    </reaction>
</comment>
<feature type="region of interest" description="Disordered" evidence="10">
    <location>
        <begin position="1"/>
        <end position="26"/>
    </location>
</feature>
<sequence>MSMDANSTTRGGQCPVMHGSPTSARTAQAQADWWPRALNLDILHQHDTRTDPMDAGFSYRDELRQLDVEALKRDLKALMTDSQPWWPADWGHYGGLMIRMAWHSAGTYRIADGRGGAGSGSQRFAPLNSWPDNGNLDKARRLLWPIKKKYGRRISWADLMILAGNMAYESMGLKTYGFAFGREDIWHPEKDIYWGAEKAWLAPTGSEGSRYAGSRDGERTLENPLAAVMMGLIYVNPEGVDGQPDPLRTALDMRETFARMAMDDEETVALTAGGHTVGKAHGNGDAAQLGPAPEGADLHEQGLGWNARSGRGIGRDAVTSGIEGAWTTHPTRWDNGYFDMLFGHEWTLRKSPAGAWQWEPVDIRDEDRPVDVEDASIRCNPIMTDADMALKMDPLYRPIAERFHRDPAHFSEVFARAWFKLTHRDLGPKVRYLGPDVPAEDLLWQDPVPAGRSDIDLDAVRAQIRASGLSLADRIATAWDSARTFRGSDKRGGANGARIRLAPQKDWAGNEPERLARVLAVYERIAADTGASVADVIVLAGSLGIEEAAQAAGVPIAVPFLPGRGDATDATTDAASFAVLEPLADGFRNGLQQHFAATPEELLLDRAQLMGLSACEMTVLVGGLRVLGVNHGGSRDGVLTDRVGVLSNDFFVHLTDMGLSWTPVGRNRYELRDRATGTPRWTATRVDLVFGSNSVLRAYAELYAQDDSREKFVRDFVAAWVKVMNADRFDVPGAAWSDRRASA</sequence>
<evidence type="ECO:0000256" key="1">
    <source>
        <dbReference type="ARBA" id="ARBA00022559"/>
    </source>
</evidence>
<keyword evidence="1 8" id="KW-0575">Peroxidase</keyword>
<dbReference type="PRINTS" id="PR00458">
    <property type="entry name" value="PEROXIDASE"/>
</dbReference>
<dbReference type="EMBL" id="JBEPLS010000012">
    <property type="protein sequence ID" value="MET3605090.1"/>
    <property type="molecule type" value="Genomic_DNA"/>
</dbReference>
<name>A0ABV2IQ69_9BURK</name>
<keyword evidence="3 8" id="KW-0479">Metal-binding</keyword>
<dbReference type="PROSITE" id="PS00436">
    <property type="entry name" value="PEROXIDASE_2"/>
    <property type="match status" value="1"/>
</dbReference>
<dbReference type="InterPro" id="IPR000763">
    <property type="entry name" value="Catalase_peroxidase"/>
</dbReference>
<evidence type="ECO:0000256" key="4">
    <source>
        <dbReference type="ARBA" id="ARBA00023002"/>
    </source>
</evidence>
<evidence type="ECO:0000256" key="2">
    <source>
        <dbReference type="ARBA" id="ARBA00022617"/>
    </source>
</evidence>
<dbReference type="InterPro" id="IPR010255">
    <property type="entry name" value="Haem_peroxidase_sf"/>
</dbReference>
<keyword evidence="13" id="KW-1185">Reference proteome</keyword>
<comment type="subunit">
    <text evidence="8">Homodimer or homotetramer.</text>
</comment>
<dbReference type="CDD" id="cd00649">
    <property type="entry name" value="catalase_peroxidase_1"/>
    <property type="match status" value="1"/>
</dbReference>
<comment type="caution">
    <text evidence="8">Lacks conserved residue(s) required for the propagation of feature annotation.</text>
</comment>
<dbReference type="RefSeq" id="WP_375139034.1">
    <property type="nucleotide sequence ID" value="NZ_CP035708.1"/>
</dbReference>
<dbReference type="GO" id="GO:0004601">
    <property type="term" value="F:peroxidase activity"/>
    <property type="evidence" value="ECO:0007669"/>
    <property type="project" value="UniProtKB-KW"/>
</dbReference>
<evidence type="ECO:0000259" key="11">
    <source>
        <dbReference type="PROSITE" id="PS50873"/>
    </source>
</evidence>
<gene>
    <name evidence="8" type="primary">katG</name>
    <name evidence="12" type="ORF">ABIC99_002915</name>
</gene>
<organism evidence="12 13">
    <name type="scientific">Sphaerotilus sulfidivorans</name>
    <dbReference type="NCBI Taxonomy" id="639200"/>
    <lineage>
        <taxon>Bacteria</taxon>
        <taxon>Pseudomonadati</taxon>
        <taxon>Pseudomonadota</taxon>
        <taxon>Betaproteobacteria</taxon>
        <taxon>Burkholderiales</taxon>
        <taxon>Sphaerotilaceae</taxon>
        <taxon>Sphaerotilus</taxon>
    </lineage>
</organism>
<feature type="site" description="Transition state stabilizer" evidence="8">
    <location>
        <position position="99"/>
    </location>
</feature>
<dbReference type="HAMAP" id="MF_01961">
    <property type="entry name" value="Catal_peroxid"/>
    <property type="match status" value="1"/>
</dbReference>
<evidence type="ECO:0000256" key="8">
    <source>
        <dbReference type="HAMAP-Rule" id="MF_01961"/>
    </source>
</evidence>
<dbReference type="EC" id="1.11.1.21" evidence="8 9"/>
<dbReference type="PANTHER" id="PTHR30555:SF6">
    <property type="entry name" value="CATALASE-PEROXIDASE"/>
    <property type="match status" value="1"/>
</dbReference>
<feature type="binding site" description="axial binding residue" evidence="8">
    <location>
        <position position="275"/>
    </location>
    <ligand>
        <name>heme b</name>
        <dbReference type="ChEBI" id="CHEBI:60344"/>
    </ligand>
    <ligandPart>
        <name>Fe</name>
        <dbReference type="ChEBI" id="CHEBI:18248"/>
    </ligandPart>
</feature>
<dbReference type="NCBIfam" id="TIGR00198">
    <property type="entry name" value="cat_per_HPI"/>
    <property type="match status" value="1"/>
</dbReference>
<evidence type="ECO:0000256" key="6">
    <source>
        <dbReference type="ARBA" id="ARBA00023324"/>
    </source>
</evidence>
<evidence type="ECO:0000256" key="10">
    <source>
        <dbReference type="SAM" id="MobiDB-lite"/>
    </source>
</evidence>
<dbReference type="Proteomes" id="UP001549111">
    <property type="component" value="Unassembled WGS sequence"/>
</dbReference>
<dbReference type="SUPFAM" id="SSF48113">
    <property type="entry name" value="Heme-dependent peroxidases"/>
    <property type="match status" value="2"/>
</dbReference>
<comment type="function">
    <text evidence="8">Bifunctional enzyme with both catalase and broad-spectrum peroxidase activity.</text>
</comment>
<dbReference type="PROSITE" id="PS50873">
    <property type="entry name" value="PEROXIDASE_4"/>
    <property type="match status" value="2"/>
</dbReference>
<dbReference type="NCBIfam" id="NF011635">
    <property type="entry name" value="PRK15061.1"/>
    <property type="match status" value="1"/>
</dbReference>
<dbReference type="PRINTS" id="PR00460">
    <property type="entry name" value="BPEROXIDASE"/>
</dbReference>
<dbReference type="InterPro" id="IPR002016">
    <property type="entry name" value="Haem_peroxidase"/>
</dbReference>
<dbReference type="Gene3D" id="1.10.520.10">
    <property type="match status" value="2"/>
</dbReference>
<dbReference type="Pfam" id="PF00141">
    <property type="entry name" value="peroxidase"/>
    <property type="match status" value="2"/>
</dbReference>
<feature type="active site" description="Proton acceptor" evidence="8">
    <location>
        <position position="103"/>
    </location>
</feature>
<keyword evidence="6 8" id="KW-0376">Hydrogen peroxide</keyword>
<comment type="cofactor">
    <cofactor evidence="8">
        <name>heme b</name>
        <dbReference type="ChEBI" id="CHEBI:60344"/>
    </cofactor>
    <text evidence="8">Binds 1 heme b (iron(II)-protoporphyrin IX) group per dimer.</text>
</comment>
<evidence type="ECO:0000256" key="9">
    <source>
        <dbReference type="RuleBase" id="RU003451"/>
    </source>
</evidence>
<comment type="similarity">
    <text evidence="8 9">Belongs to the peroxidase family. Peroxidase/catalase subfamily.</text>
</comment>
<reference evidence="12 13" key="1">
    <citation type="submission" date="2024-06" db="EMBL/GenBank/DDBJ databases">
        <title>Genomic Encyclopedia of Type Strains, Phase IV (KMG-IV): sequencing the most valuable type-strain genomes for metagenomic binning, comparative biology and taxonomic classification.</title>
        <authorList>
            <person name="Goeker M."/>
        </authorList>
    </citation>
    <scope>NUCLEOTIDE SEQUENCE [LARGE SCALE GENOMIC DNA]</scope>
    <source>
        <strain evidence="12 13">D-501</strain>
    </source>
</reference>
<comment type="catalytic activity">
    <reaction evidence="7 8 9">
        <text>2 H2O2 = O2 + 2 H2O</text>
        <dbReference type="Rhea" id="RHEA:20309"/>
        <dbReference type="ChEBI" id="CHEBI:15377"/>
        <dbReference type="ChEBI" id="CHEBI:15379"/>
        <dbReference type="ChEBI" id="CHEBI:16240"/>
        <dbReference type="EC" id="1.11.1.21"/>
    </reaction>
</comment>
<evidence type="ECO:0000313" key="12">
    <source>
        <dbReference type="EMBL" id="MET3605090.1"/>
    </source>
</evidence>
<comment type="caution">
    <text evidence="12">The sequence shown here is derived from an EMBL/GenBank/DDBJ whole genome shotgun (WGS) entry which is preliminary data.</text>
</comment>
<accession>A0ABV2IQ69</accession>
<feature type="compositionally biased region" description="Polar residues" evidence="10">
    <location>
        <begin position="1"/>
        <end position="11"/>
    </location>
</feature>
<evidence type="ECO:0000256" key="3">
    <source>
        <dbReference type="ARBA" id="ARBA00022723"/>
    </source>
</evidence>
<dbReference type="Gene3D" id="1.10.420.10">
    <property type="entry name" value="Peroxidase, domain 2"/>
    <property type="match status" value="2"/>
</dbReference>
<evidence type="ECO:0000256" key="5">
    <source>
        <dbReference type="ARBA" id="ARBA00023004"/>
    </source>
</evidence>
<keyword evidence="5 8" id="KW-0408">Iron</keyword>
<feature type="domain" description="Plant heme peroxidase family profile" evidence="11">
    <location>
        <begin position="480"/>
        <end position="743"/>
    </location>
</feature>
<comment type="PTM">
    <text evidence="8">Formation of the three residue Trp-Tyr-Met cross-link is important for the catalase, but not the peroxidase activity of the enzyme.</text>
</comment>
<evidence type="ECO:0000313" key="13">
    <source>
        <dbReference type="Proteomes" id="UP001549111"/>
    </source>
</evidence>
<proteinExistence type="inferred from homology"/>
<evidence type="ECO:0000256" key="7">
    <source>
        <dbReference type="ARBA" id="ARBA00049145"/>
    </source>
</evidence>
<keyword evidence="2 8" id="KW-0349">Heme</keyword>